<dbReference type="Pfam" id="PF18480">
    <property type="entry name" value="DUF5615"/>
    <property type="match status" value="1"/>
</dbReference>
<keyword evidence="3" id="KW-1185">Reference proteome</keyword>
<evidence type="ECO:0000313" key="3">
    <source>
        <dbReference type="Proteomes" id="UP000307087"/>
    </source>
</evidence>
<proteinExistence type="predicted"/>
<dbReference type="EMBL" id="STGW01000010">
    <property type="protein sequence ID" value="THV10472.1"/>
    <property type="molecule type" value="Genomic_DNA"/>
</dbReference>
<organism evidence="2 3">
    <name type="scientific">Nocardioides caeni</name>
    <dbReference type="NCBI Taxonomy" id="574700"/>
    <lineage>
        <taxon>Bacteria</taxon>
        <taxon>Bacillati</taxon>
        <taxon>Actinomycetota</taxon>
        <taxon>Actinomycetes</taxon>
        <taxon>Propionibacteriales</taxon>
        <taxon>Nocardioidaceae</taxon>
        <taxon>Nocardioides</taxon>
    </lineage>
</organism>
<dbReference type="RefSeq" id="WP_136563550.1">
    <property type="nucleotide sequence ID" value="NZ_BAABLS010000006.1"/>
</dbReference>
<dbReference type="Proteomes" id="UP000307087">
    <property type="component" value="Unassembled WGS sequence"/>
</dbReference>
<reference evidence="2 3" key="1">
    <citation type="journal article" date="2009" name="Int. J. Syst. Evol. Microbiol.">
        <title>Nocardioides caeni sp. nov., isolated from wastewater.</title>
        <authorList>
            <person name="Yoon J.H."/>
            <person name="Kang S.J."/>
            <person name="Park S."/>
            <person name="Kim W."/>
            <person name="Oh T.K."/>
        </authorList>
    </citation>
    <scope>NUCLEOTIDE SEQUENCE [LARGE SCALE GENOMIC DNA]</scope>
    <source>
        <strain evidence="2 3">DSM 23134</strain>
    </source>
</reference>
<accession>A0A4S8N4E3</accession>
<sequence>MTSFLVDQQLPKALATFLAEHGHDARHIKDYERGTTMPDPEIALLADSEDRFVVTKDDDFRITHLLGKPPAQLLHVTCGNISTRDLLALFDQQWSALDAAFTAYQYVEINRAGVFVHDRH</sequence>
<name>A0A4S8N4E3_9ACTN</name>
<comment type="caution">
    <text evidence="2">The sequence shown here is derived from an EMBL/GenBank/DDBJ whole genome shotgun (WGS) entry which is preliminary data.</text>
</comment>
<dbReference type="OrthoDB" id="334367at2"/>
<feature type="domain" description="DUF5615" evidence="1">
    <location>
        <begin position="4"/>
        <end position="109"/>
    </location>
</feature>
<evidence type="ECO:0000313" key="2">
    <source>
        <dbReference type="EMBL" id="THV10472.1"/>
    </source>
</evidence>
<gene>
    <name evidence="2" type="ORF">E9934_14170</name>
</gene>
<dbReference type="InterPro" id="IPR041049">
    <property type="entry name" value="DUF5615"/>
</dbReference>
<protein>
    <recommendedName>
        <fullName evidence="1">DUF5615 domain-containing protein</fullName>
    </recommendedName>
</protein>
<evidence type="ECO:0000259" key="1">
    <source>
        <dbReference type="Pfam" id="PF18480"/>
    </source>
</evidence>
<dbReference type="AlphaFoldDB" id="A0A4S8N4E3"/>